<name>A0ABQ9NU81_9PEZI</name>
<keyword evidence="5 9" id="KW-0010">Activator</keyword>
<feature type="region of interest" description="Disordered" evidence="10">
    <location>
        <begin position="1019"/>
        <end position="1042"/>
    </location>
</feature>
<dbReference type="Pfam" id="PF26204">
    <property type="entry name" value="Med14_fung"/>
    <property type="match status" value="1"/>
</dbReference>
<comment type="subcellular location">
    <subcellularLocation>
        <location evidence="1 9">Nucleus</location>
    </subcellularLocation>
</comment>
<feature type="domain" description="Mediator complex subunit MED14 N-terminal" evidence="11">
    <location>
        <begin position="92"/>
        <end position="306"/>
    </location>
</feature>
<dbReference type="EMBL" id="JAPDRL010000023">
    <property type="protein sequence ID" value="KAJ9665979.1"/>
    <property type="molecule type" value="Genomic_DNA"/>
</dbReference>
<feature type="compositionally biased region" description="Basic and acidic residues" evidence="10">
    <location>
        <begin position="1"/>
        <end position="13"/>
    </location>
</feature>
<evidence type="ECO:0000256" key="1">
    <source>
        <dbReference type="ARBA" id="ARBA00004123"/>
    </source>
</evidence>
<evidence type="ECO:0000256" key="3">
    <source>
        <dbReference type="ARBA" id="ARBA00019619"/>
    </source>
</evidence>
<evidence type="ECO:0000256" key="10">
    <source>
        <dbReference type="SAM" id="MobiDB-lite"/>
    </source>
</evidence>
<proteinExistence type="inferred from homology"/>
<evidence type="ECO:0000256" key="7">
    <source>
        <dbReference type="ARBA" id="ARBA00023242"/>
    </source>
</evidence>
<dbReference type="PANTHER" id="PTHR12809">
    <property type="entry name" value="MEDIATOR COMPLEX SUBUNIT"/>
    <property type="match status" value="1"/>
</dbReference>
<dbReference type="Proteomes" id="UP001172684">
    <property type="component" value="Unassembled WGS sequence"/>
</dbReference>
<accession>A0ABQ9NU81</accession>
<dbReference type="PANTHER" id="PTHR12809:SF2">
    <property type="entry name" value="MEDIATOR OF RNA POLYMERASE II TRANSCRIPTION SUBUNIT 14"/>
    <property type="match status" value="1"/>
</dbReference>
<keyword evidence="4 9" id="KW-0805">Transcription regulation</keyword>
<dbReference type="InterPro" id="IPR055122">
    <property type="entry name" value="Med14_N"/>
</dbReference>
<comment type="subunit">
    <text evidence="9">Component of the Mediator complex.</text>
</comment>
<dbReference type="InterPro" id="IPR013947">
    <property type="entry name" value="Mediator_Med14"/>
</dbReference>
<keyword evidence="7 9" id="KW-0539">Nucleus</keyword>
<sequence>MPGRLIMEHKGADDAPTNKGVGAAQTTNGVAPHPQPDGLSGAVNGYIPNGRSVPSESMAVSSSMLALPPEIRQVVLDSGPPPEIEHITEGFQPLGKLIGRAAQECYNELAEVLDEMAQMQVPQQANGSLSNGVNHNAGAAGAGIATPTGVQKKAMLMSFAHRRREMFIKLWILSQWSRQAEDVSKLIDIWTWQRETMEKLDKAALFVGDIKPSTHNAKMPNPDIKTALEVLSTGKASWMPDLNYIPRDPLGAQDIADTLQNLNSILSIRLNLHESLPRHLQKWSIASGRATFVIPGEFEFDVSVADEDPSSQFWFVDIRFLFSPAPQVSDEFKNVLQDQCNEVLGAQGLARCHEFLHNFTLTHKISVLWRQAHEMNAGAWQDSLRIEHIHRVLVIQYWTDLPGGKNWLEFGVMSATSDDRNTFATDAAQPKIGMRWFRTGKETTDSVTLQWEDVSMELIMKRVIARHTSMILASIHGKLVAAAGGNEAFGANLSTSEAEPGDCALRAWLETPDNEITLKVDMATGRLTLLPATGSSARIEVELNRKNSPAEEVTQALAYYLCRSIQSNIEEHAESTCWKRLRDIRVKPDAMKAALNQDILQLSFFRGRGWDPSWAIVASITPLGLTWWSLELTDPVFGGAITAAIRIPSPALNGKPVPVSESLLAKIERMAVAAISMRTTVRDLRQRKVPFGVREESVPSSPGVSGTLNAHQVVALYVQLSKLLQQSRNQPIPNTSFWASDFVRLVYHGLDVERRKVLHIAKGFLAQRQVDMNKLLKTSDNDDCIFHSNGAFSMLLRSPFGASFVKQLALCLHNIERLRFFIEVLQRRKFKIGKTSPSQISFWYGENASLSADIYLKKGASMRLHLAPENPQQRVIVWLTNLLNDDNAGFDAFAHMLQLSLPLLRALQSIETRERSAADRPFVHSQSVDWHSMVYSNTMSSFSIRLRTHKDKFQWHVQDTIASTKPLQQRPEPLRGALLALYSDEGQDWKGTGAGIVAGIVGIEEVMLKLDEVVSQHAVAEGTAPQQPPEPQQPQHEVINID</sequence>
<evidence type="ECO:0000256" key="2">
    <source>
        <dbReference type="ARBA" id="ARBA00007813"/>
    </source>
</evidence>
<comment type="similarity">
    <text evidence="2 9">Belongs to the Mediator complex subunit 14 family.</text>
</comment>
<evidence type="ECO:0000313" key="13">
    <source>
        <dbReference type="Proteomes" id="UP001172684"/>
    </source>
</evidence>
<evidence type="ECO:0000256" key="9">
    <source>
        <dbReference type="RuleBase" id="RU365082"/>
    </source>
</evidence>
<evidence type="ECO:0000259" key="11">
    <source>
        <dbReference type="Pfam" id="PF08638"/>
    </source>
</evidence>
<dbReference type="Pfam" id="PF08638">
    <property type="entry name" value="Med14"/>
    <property type="match status" value="1"/>
</dbReference>
<comment type="function">
    <text evidence="9">Component of the Mediator complex, a coactivator involved in the regulated transcription of nearly all RNA polymerase II-dependent genes. Mediator functions as a bridge to convey information from gene-specific regulatory proteins to the basal RNA polymerase II transcription machinery. Mediator is recruited to promoters by direct interactions with regulatory proteins and serves as a scaffold for the assembly of a functional preinitiation complex with RNA polymerase II and the general transcription factors.</text>
</comment>
<organism evidence="12 13">
    <name type="scientific">Coniosporium apollinis</name>
    <dbReference type="NCBI Taxonomy" id="61459"/>
    <lineage>
        <taxon>Eukaryota</taxon>
        <taxon>Fungi</taxon>
        <taxon>Dikarya</taxon>
        <taxon>Ascomycota</taxon>
        <taxon>Pezizomycotina</taxon>
        <taxon>Dothideomycetes</taxon>
        <taxon>Dothideomycetes incertae sedis</taxon>
        <taxon>Coniosporium</taxon>
    </lineage>
</organism>
<comment type="caution">
    <text evidence="12">The sequence shown here is derived from an EMBL/GenBank/DDBJ whole genome shotgun (WGS) entry which is preliminary data.</text>
</comment>
<feature type="region of interest" description="Disordered" evidence="10">
    <location>
        <begin position="1"/>
        <end position="40"/>
    </location>
</feature>
<gene>
    <name evidence="12" type="primary">RGR1</name>
    <name evidence="12" type="ORF">H2201_003890</name>
</gene>
<keyword evidence="13" id="KW-1185">Reference proteome</keyword>
<reference evidence="12" key="1">
    <citation type="submission" date="2022-10" db="EMBL/GenBank/DDBJ databases">
        <title>Culturing micro-colonial fungi from biological soil crusts in the Mojave desert and describing Neophaeococcomyces mojavensis, and introducing the new genera and species Taxawa tesnikishii.</title>
        <authorList>
            <person name="Kurbessoian T."/>
            <person name="Stajich J.E."/>
        </authorList>
    </citation>
    <scope>NUCLEOTIDE SEQUENCE</scope>
    <source>
        <strain evidence="12">TK_1</strain>
    </source>
</reference>
<protein>
    <recommendedName>
        <fullName evidence="3 9">Mediator of RNA polymerase II transcription subunit 14</fullName>
    </recommendedName>
    <alternativeName>
        <fullName evidence="8 9">Mediator complex subunit 14</fullName>
    </alternativeName>
</protein>
<evidence type="ECO:0000256" key="4">
    <source>
        <dbReference type="ARBA" id="ARBA00023015"/>
    </source>
</evidence>
<evidence type="ECO:0000256" key="8">
    <source>
        <dbReference type="ARBA" id="ARBA00032007"/>
    </source>
</evidence>
<evidence type="ECO:0000313" key="12">
    <source>
        <dbReference type="EMBL" id="KAJ9665979.1"/>
    </source>
</evidence>
<evidence type="ECO:0000256" key="6">
    <source>
        <dbReference type="ARBA" id="ARBA00023163"/>
    </source>
</evidence>
<keyword evidence="6 9" id="KW-0804">Transcription</keyword>
<evidence type="ECO:0000256" key="5">
    <source>
        <dbReference type="ARBA" id="ARBA00023159"/>
    </source>
</evidence>